<evidence type="ECO:0000313" key="2">
    <source>
        <dbReference type="EMBL" id="KAK6307964.1"/>
    </source>
</evidence>
<evidence type="ECO:0000256" key="1">
    <source>
        <dbReference type="SAM" id="MobiDB-lite"/>
    </source>
</evidence>
<evidence type="ECO:0000313" key="3">
    <source>
        <dbReference type="Proteomes" id="UP001356427"/>
    </source>
</evidence>
<organism evidence="2 3">
    <name type="scientific">Coregonus suidteri</name>
    <dbReference type="NCBI Taxonomy" id="861788"/>
    <lineage>
        <taxon>Eukaryota</taxon>
        <taxon>Metazoa</taxon>
        <taxon>Chordata</taxon>
        <taxon>Craniata</taxon>
        <taxon>Vertebrata</taxon>
        <taxon>Euteleostomi</taxon>
        <taxon>Actinopterygii</taxon>
        <taxon>Neopterygii</taxon>
        <taxon>Teleostei</taxon>
        <taxon>Protacanthopterygii</taxon>
        <taxon>Salmoniformes</taxon>
        <taxon>Salmonidae</taxon>
        <taxon>Coregoninae</taxon>
        <taxon>Coregonus</taxon>
    </lineage>
</organism>
<name>A0AAN8LEI7_9TELE</name>
<protein>
    <submittedName>
        <fullName evidence="2">Uncharacterized protein</fullName>
    </submittedName>
</protein>
<dbReference type="EMBL" id="JAGTTL010000019">
    <property type="protein sequence ID" value="KAK6307964.1"/>
    <property type="molecule type" value="Genomic_DNA"/>
</dbReference>
<dbReference type="AlphaFoldDB" id="A0AAN8LEI7"/>
<dbReference type="Proteomes" id="UP001356427">
    <property type="component" value="Unassembled WGS sequence"/>
</dbReference>
<accession>A0AAN8LEI7</accession>
<sequence>MRYERLLRPRWTSRGLRRTQSGPSWIRGVGRGACSISWSGRGTSGGTVLGPQEGHSRSLLVEGLPPESSNSPCSASSWPSPRPG</sequence>
<feature type="region of interest" description="Disordered" evidence="1">
    <location>
        <begin position="37"/>
        <end position="84"/>
    </location>
</feature>
<feature type="compositionally biased region" description="Low complexity" evidence="1">
    <location>
        <begin position="65"/>
        <end position="84"/>
    </location>
</feature>
<gene>
    <name evidence="2" type="ORF">J4Q44_G00212350</name>
</gene>
<reference evidence="2 3" key="1">
    <citation type="submission" date="2021-04" db="EMBL/GenBank/DDBJ databases">
        <authorList>
            <person name="De Guttry C."/>
            <person name="Zahm M."/>
            <person name="Klopp C."/>
            <person name="Cabau C."/>
            <person name="Louis A."/>
            <person name="Berthelot C."/>
            <person name="Parey E."/>
            <person name="Roest Crollius H."/>
            <person name="Montfort J."/>
            <person name="Robinson-Rechavi M."/>
            <person name="Bucao C."/>
            <person name="Bouchez O."/>
            <person name="Gislard M."/>
            <person name="Lluch J."/>
            <person name="Milhes M."/>
            <person name="Lampietro C."/>
            <person name="Lopez Roques C."/>
            <person name="Donnadieu C."/>
            <person name="Braasch I."/>
            <person name="Desvignes T."/>
            <person name="Postlethwait J."/>
            <person name="Bobe J."/>
            <person name="Wedekind C."/>
            <person name="Guiguen Y."/>
        </authorList>
    </citation>
    <scope>NUCLEOTIDE SEQUENCE [LARGE SCALE GENOMIC DNA]</scope>
    <source>
        <strain evidence="2">Cs_M1</strain>
        <tissue evidence="2">Blood</tissue>
    </source>
</reference>
<comment type="caution">
    <text evidence="2">The sequence shown here is derived from an EMBL/GenBank/DDBJ whole genome shotgun (WGS) entry which is preliminary data.</text>
</comment>
<feature type="non-terminal residue" evidence="2">
    <location>
        <position position="84"/>
    </location>
</feature>
<proteinExistence type="predicted"/>
<keyword evidence="3" id="KW-1185">Reference proteome</keyword>